<evidence type="ECO:0000256" key="2">
    <source>
        <dbReference type="SAM" id="SignalP"/>
    </source>
</evidence>
<evidence type="ECO:0000256" key="1">
    <source>
        <dbReference type="ARBA" id="ARBA00022729"/>
    </source>
</evidence>
<feature type="chain" id="PRO_5021502220" evidence="2">
    <location>
        <begin position="21"/>
        <end position="371"/>
    </location>
</feature>
<comment type="caution">
    <text evidence="3">The sequence shown here is derived from an EMBL/GenBank/DDBJ whole genome shotgun (WGS) entry which is preliminary data.</text>
</comment>
<accession>A0A4Z1CS07</accession>
<organism evidence="3 4">
    <name type="scientific">Paracoccus liaowanqingii</name>
    <dbReference type="NCBI Taxonomy" id="2560053"/>
    <lineage>
        <taxon>Bacteria</taxon>
        <taxon>Pseudomonadati</taxon>
        <taxon>Pseudomonadota</taxon>
        <taxon>Alphaproteobacteria</taxon>
        <taxon>Rhodobacterales</taxon>
        <taxon>Paracoccaceae</taxon>
        <taxon>Paracoccus</taxon>
    </lineage>
</organism>
<dbReference type="RefSeq" id="WP_135816354.1">
    <property type="nucleotide sequence ID" value="NZ_SRPG01000017.1"/>
</dbReference>
<dbReference type="PANTHER" id="PTHR30006:SF2">
    <property type="entry name" value="ABC TRANSPORTER SUBSTRATE-BINDING PROTEIN"/>
    <property type="match status" value="1"/>
</dbReference>
<dbReference type="Gene3D" id="3.40.190.10">
    <property type="entry name" value="Periplasmic binding protein-like II"/>
    <property type="match status" value="2"/>
</dbReference>
<dbReference type="InterPro" id="IPR006059">
    <property type="entry name" value="SBP"/>
</dbReference>
<protein>
    <submittedName>
        <fullName evidence="3">Extracellular solute-binding protein</fullName>
    </submittedName>
</protein>
<dbReference type="AlphaFoldDB" id="A0A4Z1CS07"/>
<feature type="signal peptide" evidence="2">
    <location>
        <begin position="1"/>
        <end position="20"/>
    </location>
</feature>
<sequence>MRLAIASALALSSMSLPLAAQDLDQLSTEELLPLAQQEGRVTVYSFTSRIGRVATAFQEAYPGIEMVGFDMSSTEQIARLRSEAQAGVAGADVIYISDAPVVLTELLAAGLVARYVPPRVADALDARFTTPLLAQRLSTKVLMYNEESYPDGAPVGNLWDLTREEWSGRVIMVDPLQRGDYLDLMTEIVLQSDAMASAYETAFGEPITLDAGIETAGAQFIADLFANDLVLVGSTDDVNAAVGAVGQDAAPIGFTSYSDRRDNEDEGWALQVANDVVPANGIVFPALLAVNPNAANPAAARLAIDFLMGDGSGTGGAGFAPFYVAGDWATRRDIEPHPDAITLGDFSGWIIDAEATATIRADVADLILTLQ</sequence>
<dbReference type="EMBL" id="SRPG01000017">
    <property type="protein sequence ID" value="TGN67942.1"/>
    <property type="molecule type" value="Genomic_DNA"/>
</dbReference>
<dbReference type="Pfam" id="PF01547">
    <property type="entry name" value="SBP_bac_1"/>
    <property type="match status" value="1"/>
</dbReference>
<evidence type="ECO:0000313" key="4">
    <source>
        <dbReference type="Proteomes" id="UP000297972"/>
    </source>
</evidence>
<dbReference type="SUPFAM" id="SSF53850">
    <property type="entry name" value="Periplasmic binding protein-like II"/>
    <property type="match status" value="1"/>
</dbReference>
<dbReference type="Proteomes" id="UP000297972">
    <property type="component" value="Unassembled WGS sequence"/>
</dbReference>
<keyword evidence="4" id="KW-1185">Reference proteome</keyword>
<dbReference type="OrthoDB" id="8673316at2"/>
<reference evidence="3 4" key="1">
    <citation type="submission" date="2019-03" db="EMBL/GenBank/DDBJ databases">
        <authorList>
            <person name="Li J."/>
        </authorList>
    </citation>
    <scope>NUCLEOTIDE SEQUENCE [LARGE SCALE GENOMIC DNA]</scope>
    <source>
        <strain evidence="3 4">3058</strain>
    </source>
</reference>
<proteinExistence type="predicted"/>
<dbReference type="PANTHER" id="PTHR30006">
    <property type="entry name" value="THIAMINE-BINDING PERIPLASMIC PROTEIN-RELATED"/>
    <property type="match status" value="1"/>
</dbReference>
<keyword evidence="1 2" id="KW-0732">Signal</keyword>
<evidence type="ECO:0000313" key="3">
    <source>
        <dbReference type="EMBL" id="TGN67942.1"/>
    </source>
</evidence>
<gene>
    <name evidence="3" type="ORF">E4L95_03135</name>
</gene>
<name>A0A4Z1CS07_9RHOB</name>